<accession>A0A922SGR0</accession>
<organism evidence="1 2">
    <name type="scientific">Spodoptera exigua</name>
    <name type="common">Beet armyworm</name>
    <name type="synonym">Noctua fulgens</name>
    <dbReference type="NCBI Taxonomy" id="7107"/>
    <lineage>
        <taxon>Eukaryota</taxon>
        <taxon>Metazoa</taxon>
        <taxon>Ecdysozoa</taxon>
        <taxon>Arthropoda</taxon>
        <taxon>Hexapoda</taxon>
        <taxon>Insecta</taxon>
        <taxon>Pterygota</taxon>
        <taxon>Neoptera</taxon>
        <taxon>Endopterygota</taxon>
        <taxon>Lepidoptera</taxon>
        <taxon>Glossata</taxon>
        <taxon>Ditrysia</taxon>
        <taxon>Noctuoidea</taxon>
        <taxon>Noctuidae</taxon>
        <taxon>Amphipyrinae</taxon>
        <taxon>Spodoptera</taxon>
    </lineage>
</organism>
<reference evidence="1" key="1">
    <citation type="journal article" date="2021" name="G3 (Bethesda)">
        <title>Genome and transcriptome analysis of the beet armyworm Spodoptera exigua reveals targets for pest control. .</title>
        <authorList>
            <person name="Simon S."/>
            <person name="Breeschoten T."/>
            <person name="Jansen H.J."/>
            <person name="Dirks R.P."/>
            <person name="Schranz M.E."/>
            <person name="Ros V.I.D."/>
        </authorList>
    </citation>
    <scope>NUCLEOTIDE SEQUENCE</scope>
    <source>
        <strain evidence="1">TB_SE_WUR_2020</strain>
    </source>
</reference>
<protein>
    <submittedName>
        <fullName evidence="1">Uncharacterized protein</fullName>
    </submittedName>
</protein>
<dbReference type="EMBL" id="JACEFF010000498">
    <property type="protein sequence ID" value="KAH9636454.1"/>
    <property type="molecule type" value="Genomic_DNA"/>
</dbReference>
<sequence length="200" mass="23297">MRIIALIVSGLQIWTSEVKYYGKLISEFTEENEGETLMKLFDVYMDLKKAFDLSKKVFQFSILFQILETFNMSIQFLQFVTEIQKRRNAEVAGPIIFGPFELAGILWISKNVIIIIVFSTSCEKLYISINNINALCCWLLKSTQSTVQAKRFYKNIQRLNRVAFHKMSACHISTVDGHLPQEFFYFVFANLIVLLQFNFL</sequence>
<dbReference type="AlphaFoldDB" id="A0A922SGR0"/>
<name>A0A922SGR0_SPOEX</name>
<gene>
    <name evidence="1" type="ORF">HF086_002154</name>
</gene>
<evidence type="ECO:0000313" key="2">
    <source>
        <dbReference type="Proteomes" id="UP000814243"/>
    </source>
</evidence>
<comment type="caution">
    <text evidence="1">The sequence shown here is derived from an EMBL/GenBank/DDBJ whole genome shotgun (WGS) entry which is preliminary data.</text>
</comment>
<dbReference type="Proteomes" id="UP000814243">
    <property type="component" value="Unassembled WGS sequence"/>
</dbReference>
<evidence type="ECO:0000313" key="1">
    <source>
        <dbReference type="EMBL" id="KAH9636454.1"/>
    </source>
</evidence>
<proteinExistence type="predicted"/>